<dbReference type="OrthoDB" id="6272257at2"/>
<sequence length="191" mass="21051">MNNKDKAIEMAENAKQSAGHLASNIKQSDAYATTLLAVGKAKDKASDFDYSGLKVMNLFSVAVYGLLIISSYLPFISFMGASVSLNEFAPMWLYIMATLGLVSHLFGVKQLVSRLISAGLVCAIVLKMAQYVKDLIQLSSYGNHNTYSLPVDMLDFGFYVFLVALVLLLIVVFKPRYQTNTNLWNKIVQGS</sequence>
<feature type="transmembrane region" description="Helical" evidence="1">
    <location>
        <begin position="115"/>
        <end position="132"/>
    </location>
</feature>
<proteinExistence type="predicted"/>
<feature type="transmembrane region" description="Helical" evidence="1">
    <location>
        <begin position="58"/>
        <end position="79"/>
    </location>
</feature>
<dbReference type="AlphaFoldDB" id="A0A420E6X5"/>
<keyword evidence="1" id="KW-1133">Transmembrane helix</keyword>
<evidence type="ECO:0000313" key="3">
    <source>
        <dbReference type="Proteomes" id="UP000286482"/>
    </source>
</evidence>
<name>A0A420E6X5_9ALTE</name>
<dbReference type="EMBL" id="RAQO01000010">
    <property type="protein sequence ID" value="RKF13678.1"/>
    <property type="molecule type" value="Genomic_DNA"/>
</dbReference>
<comment type="caution">
    <text evidence="2">The sequence shown here is derived from an EMBL/GenBank/DDBJ whole genome shotgun (WGS) entry which is preliminary data.</text>
</comment>
<evidence type="ECO:0000313" key="2">
    <source>
        <dbReference type="EMBL" id="RKF13678.1"/>
    </source>
</evidence>
<reference evidence="2 3" key="1">
    <citation type="submission" date="2018-09" db="EMBL/GenBank/DDBJ databases">
        <authorList>
            <person name="Wang Z."/>
        </authorList>
    </citation>
    <scope>NUCLEOTIDE SEQUENCE [LARGE SCALE GENOMIC DNA]</scope>
    <source>
        <strain evidence="2 3">ALS 81</strain>
    </source>
</reference>
<feature type="transmembrane region" description="Helical" evidence="1">
    <location>
        <begin position="156"/>
        <end position="173"/>
    </location>
</feature>
<gene>
    <name evidence="2" type="ORF">DBZ36_18065</name>
</gene>
<dbReference type="Proteomes" id="UP000286482">
    <property type="component" value="Unassembled WGS sequence"/>
</dbReference>
<protein>
    <submittedName>
        <fullName evidence="2">Uncharacterized protein</fullName>
    </submittedName>
</protein>
<evidence type="ECO:0000256" key="1">
    <source>
        <dbReference type="SAM" id="Phobius"/>
    </source>
</evidence>
<accession>A0A420E6X5</accession>
<keyword evidence="1" id="KW-0812">Transmembrane</keyword>
<keyword evidence="3" id="KW-1185">Reference proteome</keyword>
<keyword evidence="1" id="KW-0472">Membrane</keyword>
<dbReference type="RefSeq" id="WP_120356388.1">
    <property type="nucleotide sequence ID" value="NZ_RAQO01000010.1"/>
</dbReference>
<organism evidence="2 3">
    <name type="scientific">Alginatibacterium sediminis</name>
    <dbReference type="NCBI Taxonomy" id="2164068"/>
    <lineage>
        <taxon>Bacteria</taxon>
        <taxon>Pseudomonadati</taxon>
        <taxon>Pseudomonadota</taxon>
        <taxon>Gammaproteobacteria</taxon>
        <taxon>Alteromonadales</taxon>
        <taxon>Alteromonadaceae</taxon>
        <taxon>Alginatibacterium</taxon>
    </lineage>
</organism>
<feature type="transmembrane region" description="Helical" evidence="1">
    <location>
        <begin position="91"/>
        <end position="108"/>
    </location>
</feature>